<keyword evidence="1" id="KW-0812">Transmembrane</keyword>
<comment type="caution">
    <text evidence="2">The sequence shown here is derived from an EMBL/GenBank/DDBJ whole genome shotgun (WGS) entry which is preliminary data.</text>
</comment>
<dbReference type="Pfam" id="PF14584">
    <property type="entry name" value="DUF4446"/>
    <property type="match status" value="1"/>
</dbReference>
<name>A0A6G4A0V4_9BACL</name>
<keyword evidence="1" id="KW-1133">Transmembrane helix</keyword>
<reference evidence="2" key="1">
    <citation type="submission" date="2020-02" db="EMBL/GenBank/DDBJ databases">
        <authorList>
            <person name="Shen X.-R."/>
            <person name="Zhang Y.-X."/>
        </authorList>
    </citation>
    <scope>NUCLEOTIDE SEQUENCE</scope>
    <source>
        <strain evidence="2">SYP-B3998</strain>
    </source>
</reference>
<accession>A0A6G4A0V4</accession>
<dbReference type="InterPro" id="IPR027981">
    <property type="entry name" value="DUF4446"/>
</dbReference>
<evidence type="ECO:0000256" key="1">
    <source>
        <dbReference type="SAM" id="Phobius"/>
    </source>
</evidence>
<dbReference type="AlphaFoldDB" id="A0A6G4A0V4"/>
<protein>
    <submittedName>
        <fullName evidence="2">DUF4446 family protein</fullName>
    </submittedName>
</protein>
<gene>
    <name evidence="2" type="ORF">GK047_14810</name>
</gene>
<feature type="transmembrane region" description="Helical" evidence="1">
    <location>
        <begin position="12"/>
        <end position="32"/>
    </location>
</feature>
<keyword evidence="1" id="KW-0472">Membrane</keyword>
<dbReference type="RefSeq" id="WP_163947971.1">
    <property type="nucleotide sequence ID" value="NZ_JAAIKC010000005.1"/>
</dbReference>
<sequence>MEELLGLNGDLILLACMALIVISFVLIILLWSKLSKLRKQYMQMMNGSQAEDIEQLLINIQGALNDQKAESAATSAKVHAIREAMTKMKSKVGIHRYNAFAEGGSDMSFTIAILDEHQDGVVMTGIHSREQTYIYAKPVQKAQSTYTLSPEEKEAINQTSKQQ</sequence>
<evidence type="ECO:0000313" key="2">
    <source>
        <dbReference type="EMBL" id="NEW07277.1"/>
    </source>
</evidence>
<proteinExistence type="predicted"/>
<organism evidence="2">
    <name type="scientific">Paenibacillus sp. SYP-B3998</name>
    <dbReference type="NCBI Taxonomy" id="2678564"/>
    <lineage>
        <taxon>Bacteria</taxon>
        <taxon>Bacillati</taxon>
        <taxon>Bacillota</taxon>
        <taxon>Bacilli</taxon>
        <taxon>Bacillales</taxon>
        <taxon>Paenibacillaceae</taxon>
        <taxon>Paenibacillus</taxon>
    </lineage>
</organism>
<dbReference type="EMBL" id="JAAIKC010000005">
    <property type="protein sequence ID" value="NEW07277.1"/>
    <property type="molecule type" value="Genomic_DNA"/>
</dbReference>